<dbReference type="EMBL" id="JNFA01000025">
    <property type="protein sequence ID" value="KGL39744.1"/>
    <property type="molecule type" value="Genomic_DNA"/>
</dbReference>
<dbReference type="OrthoDB" id="6713581at2"/>
<organism evidence="1 2">
    <name type="scientific">Listeria booriae</name>
    <dbReference type="NCBI Taxonomy" id="1552123"/>
    <lineage>
        <taxon>Bacteria</taxon>
        <taxon>Bacillati</taxon>
        <taxon>Bacillota</taxon>
        <taxon>Bacilli</taxon>
        <taxon>Bacillales</taxon>
        <taxon>Listeriaceae</taxon>
        <taxon>Listeria</taxon>
    </lineage>
</organism>
<protein>
    <submittedName>
        <fullName evidence="1">Group 1 glycosyl transferase</fullName>
    </submittedName>
</protein>
<reference evidence="1 2" key="1">
    <citation type="submission" date="2014-05" db="EMBL/GenBank/DDBJ databases">
        <title>Novel Listeriaceae from food processing environments.</title>
        <authorList>
            <person name="den Bakker H.C."/>
        </authorList>
    </citation>
    <scope>NUCLEOTIDE SEQUENCE [LARGE SCALE GENOMIC DNA]</scope>
    <source>
        <strain evidence="1 2">FSL A5-0281</strain>
    </source>
</reference>
<dbReference type="SUPFAM" id="SSF53756">
    <property type="entry name" value="UDP-Glycosyltransferase/glycogen phosphorylase"/>
    <property type="match status" value="2"/>
</dbReference>
<proteinExistence type="predicted"/>
<dbReference type="Proteomes" id="UP000029844">
    <property type="component" value="Unassembled WGS sequence"/>
</dbReference>
<dbReference type="Gene3D" id="3.40.50.2000">
    <property type="entry name" value="Glycogen Phosphorylase B"/>
    <property type="match status" value="2"/>
</dbReference>
<comment type="caution">
    <text evidence="1">The sequence shown here is derived from an EMBL/GenBank/DDBJ whole genome shotgun (WGS) entry which is preliminary data.</text>
</comment>
<evidence type="ECO:0000313" key="2">
    <source>
        <dbReference type="Proteomes" id="UP000029844"/>
    </source>
</evidence>
<sequence length="715" mass="83555">MSELRILLYGDIDLNFMDGSAVWLTSIAPVLSMNPHIQVDLLLKAKEQNDRLTSALKGKANLQLIQPFERFSTMSFKQPTRLKVEEAVSIMLQLHQENPYQLVIVRGFDLVREMMKHEAFRHITVPYLTDFKHDDRSTPEERADLKRVYDHFDHLFLQTKETKEAFQKLISVDGEKIRLLYPMVPESDSIPSFRNKHSRLIYSGKFHEDWYTEEIISATEKLHAMDTRIHTQIVGDKFQERLREREAQLRIKKAFNEEESIDWVGAVSREHCQDLIEEADVGISWRSPGLDNDDSVELSSKLLEYGRLGKPALVRKTKMHEAILGADYPLFVDTEADFIEKTARVLQDETLYRQAAEQMYEASKYFTFHAAYQRLKDFIWSFQKQPIKIVFAGHDLKFARMLIEHFEGHPHFEVRTDVWSSHEKHDEKHSLACSEWADVVFCEWGLGNAVWYSNHKQPHQEIIVRMHFQEKDLKFPRLMNLDNIHKIIVITPYMLEEFHRIFGIPRHKMVYIDNLLDAEKFDLPKQDGKEFRLGICGILPARKRVDLAVDLLEAMWKKDPRYKLSIKSKHPKDVAWLMAREKERAYYDAIFERIENAPWKDNVIFEPHGDDVNEWMSTIGYLLSPSDYEGSHVSVSEAMASGSVPVIRDWKGADTVYPEKYIVHTLEDAIATVEQNGLTEAEMTERKQFAKTKFDRKRIVREVAVLVRDSLTAAK</sequence>
<keyword evidence="2" id="KW-1185">Reference proteome</keyword>
<dbReference type="GO" id="GO:0016757">
    <property type="term" value="F:glycosyltransferase activity"/>
    <property type="evidence" value="ECO:0007669"/>
    <property type="project" value="TreeGrafter"/>
</dbReference>
<accession>A0A099W1H8</accession>
<keyword evidence="1" id="KW-0808">Transferase</keyword>
<dbReference type="eggNOG" id="COG0438">
    <property type="taxonomic scope" value="Bacteria"/>
</dbReference>
<name>A0A099W1H8_9LIST</name>
<dbReference type="RefSeq" id="WP_036086910.1">
    <property type="nucleotide sequence ID" value="NZ_CBCSHQ010000010.1"/>
</dbReference>
<evidence type="ECO:0000313" key="1">
    <source>
        <dbReference type="EMBL" id="KGL39744.1"/>
    </source>
</evidence>
<gene>
    <name evidence="1" type="ORF">EP57_11820</name>
</gene>
<dbReference type="AlphaFoldDB" id="A0A099W1H8"/>
<dbReference type="PANTHER" id="PTHR46401:SF8">
    <property type="entry name" value="BLL6006 PROTEIN"/>
    <property type="match status" value="1"/>
</dbReference>
<dbReference type="STRING" id="1552123.EP57_11820"/>
<dbReference type="GeneID" id="58718041"/>
<dbReference type="PANTHER" id="PTHR46401">
    <property type="entry name" value="GLYCOSYLTRANSFERASE WBBK-RELATED"/>
    <property type="match status" value="1"/>
</dbReference>